<dbReference type="PANTHER" id="PTHR24148">
    <property type="entry name" value="ANKYRIN REPEAT DOMAIN-CONTAINING PROTEIN 39 HOMOLOG-RELATED"/>
    <property type="match status" value="1"/>
</dbReference>
<evidence type="ECO:0000313" key="3">
    <source>
        <dbReference type="Proteomes" id="UP000800200"/>
    </source>
</evidence>
<gene>
    <name evidence="2" type="ORF">K469DRAFT_709728</name>
</gene>
<dbReference type="Pfam" id="PF06985">
    <property type="entry name" value="HET"/>
    <property type="match status" value="1"/>
</dbReference>
<dbReference type="InterPro" id="IPR052895">
    <property type="entry name" value="HetReg/Transcr_Mod"/>
</dbReference>
<proteinExistence type="predicted"/>
<sequence length="673" mass="75677">MDPQSSATGTAPLYHPLSKSTRETRFIQILPPSSTIDKVECKLITAALSSNPNYAALSYVWGDPNLTKPILINGHIKRVTTNLANFLSQKQQDMMRGDREEVDEEEGRFHKYWIDALCIDQENLEEKSFQLGLMKDIYRSASTVISWLGLPDNRYLDVALSAVRNMRIMLNTAESIEVAEECGQLTGPSNADENEGIGGLVRDMRFWEELVPFLEPFEALLEEKYWTRVWIIQELALGTPNSSILVCGNASLNFADFVKPVIWLDAALCQNLRPSFLEDEKWEYLKDFIAGDDLRRIILIAKYKFSDLRSGLDIIGNFDLTFPISIAKQGLQCTNPRDFVYGVLGLVTSDLVPDYTKSVAEVYMDWFRCLIAEQGLPPTCCLHYAGIGLIGREKQGFDMPSWVPNLPAIEEEFCSWRGDLNSIAFSFGPEFSERCGLDVERGVLSCPGASVCTVEEAVPTATDSARAARDFHRVVYELCMQSMGADDNALDTDGISSLQKIMRTVFEGRDPFSEEYIDFPLPGSSITFPIFLKYVFGSYISNPSTARKLLRRIINASPTDNDSIEESWYFNGEESWLAPFIQHFGKTFFRTEIGSLGLGPPRTEPCDQIFVLEEFNCPVVLRQVEEHWVYIGPCYVPEIGGSRDTRILDELSCGQGDGKLDRLKGKICQVGIQ</sequence>
<feature type="domain" description="Heterokaryon incompatibility" evidence="1">
    <location>
        <begin position="54"/>
        <end position="234"/>
    </location>
</feature>
<dbReference type="InterPro" id="IPR010730">
    <property type="entry name" value="HET"/>
</dbReference>
<dbReference type="OrthoDB" id="2157530at2759"/>
<reference evidence="2" key="1">
    <citation type="journal article" date="2020" name="Stud. Mycol.">
        <title>101 Dothideomycetes genomes: a test case for predicting lifestyles and emergence of pathogens.</title>
        <authorList>
            <person name="Haridas S."/>
            <person name="Albert R."/>
            <person name="Binder M."/>
            <person name="Bloem J."/>
            <person name="Labutti K."/>
            <person name="Salamov A."/>
            <person name="Andreopoulos B."/>
            <person name="Baker S."/>
            <person name="Barry K."/>
            <person name="Bills G."/>
            <person name="Bluhm B."/>
            <person name="Cannon C."/>
            <person name="Castanera R."/>
            <person name="Culley D."/>
            <person name="Daum C."/>
            <person name="Ezra D."/>
            <person name="Gonzalez J."/>
            <person name="Henrissat B."/>
            <person name="Kuo A."/>
            <person name="Liang C."/>
            <person name="Lipzen A."/>
            <person name="Lutzoni F."/>
            <person name="Magnuson J."/>
            <person name="Mondo S."/>
            <person name="Nolan M."/>
            <person name="Ohm R."/>
            <person name="Pangilinan J."/>
            <person name="Park H.-J."/>
            <person name="Ramirez L."/>
            <person name="Alfaro M."/>
            <person name="Sun H."/>
            <person name="Tritt A."/>
            <person name="Yoshinaga Y."/>
            <person name="Zwiers L.-H."/>
            <person name="Turgeon B."/>
            <person name="Goodwin S."/>
            <person name="Spatafora J."/>
            <person name="Crous P."/>
            <person name="Grigoriev I."/>
        </authorList>
    </citation>
    <scope>NUCLEOTIDE SEQUENCE</scope>
    <source>
        <strain evidence="2">CBS 207.26</strain>
    </source>
</reference>
<dbReference type="Proteomes" id="UP000800200">
    <property type="component" value="Unassembled WGS sequence"/>
</dbReference>
<dbReference type="EMBL" id="ML994612">
    <property type="protein sequence ID" value="KAF2194208.1"/>
    <property type="molecule type" value="Genomic_DNA"/>
</dbReference>
<accession>A0A6A6ETY7</accession>
<keyword evidence="3" id="KW-1185">Reference proteome</keyword>
<evidence type="ECO:0000259" key="1">
    <source>
        <dbReference type="Pfam" id="PF06985"/>
    </source>
</evidence>
<name>A0A6A6ETY7_9PEZI</name>
<organism evidence="2 3">
    <name type="scientific">Zopfia rhizophila CBS 207.26</name>
    <dbReference type="NCBI Taxonomy" id="1314779"/>
    <lineage>
        <taxon>Eukaryota</taxon>
        <taxon>Fungi</taxon>
        <taxon>Dikarya</taxon>
        <taxon>Ascomycota</taxon>
        <taxon>Pezizomycotina</taxon>
        <taxon>Dothideomycetes</taxon>
        <taxon>Dothideomycetes incertae sedis</taxon>
        <taxon>Zopfiaceae</taxon>
        <taxon>Zopfia</taxon>
    </lineage>
</organism>
<dbReference type="PANTHER" id="PTHR24148:SF73">
    <property type="entry name" value="HET DOMAIN PROTEIN (AFU_ORTHOLOGUE AFUA_8G01020)"/>
    <property type="match status" value="1"/>
</dbReference>
<dbReference type="AlphaFoldDB" id="A0A6A6ETY7"/>
<evidence type="ECO:0000313" key="2">
    <source>
        <dbReference type="EMBL" id="KAF2194208.1"/>
    </source>
</evidence>
<protein>
    <submittedName>
        <fullName evidence="2">HET-domain-containing protein</fullName>
    </submittedName>
</protein>